<dbReference type="AlphaFoldDB" id="C6H9K5"/>
<proteinExistence type="predicted"/>
<protein>
    <submittedName>
        <fullName evidence="1">Uncharacterized protein</fullName>
    </submittedName>
</protein>
<sequence length="200" mass="21789">MTSSTQRLQAYLSAVHSSPCAELSVELSQLQQLHEVQEDQRPNISNSGCSLAWSDSWSLVMLTHTAKLCIRRSPHVRTGLQASSGGHAEAERLDGTGARGTLGLLGSMRSRPPELALSTAPPFDPCAVQQMAKAELEFLSALICNGQRLSDHSAIESLRVEDITPYLPPAILIVLSKIEAFYLHRQGVLKVQDVNPVHDK</sequence>
<dbReference type="OMA" id="FDPCAVQ"/>
<dbReference type="Proteomes" id="UP000002624">
    <property type="component" value="Unassembled WGS sequence"/>
</dbReference>
<dbReference type="EMBL" id="GG692421">
    <property type="protein sequence ID" value="EER42988.1"/>
    <property type="molecule type" value="Genomic_DNA"/>
</dbReference>
<organism evidence="1 2">
    <name type="scientific">Ajellomyces capsulatus (strain H143)</name>
    <name type="common">Darling's disease fungus</name>
    <name type="synonym">Histoplasma capsulatum</name>
    <dbReference type="NCBI Taxonomy" id="544712"/>
    <lineage>
        <taxon>Eukaryota</taxon>
        <taxon>Fungi</taxon>
        <taxon>Dikarya</taxon>
        <taxon>Ascomycota</taxon>
        <taxon>Pezizomycotina</taxon>
        <taxon>Eurotiomycetes</taxon>
        <taxon>Eurotiomycetidae</taxon>
        <taxon>Onygenales</taxon>
        <taxon>Ajellomycetaceae</taxon>
        <taxon>Histoplasma</taxon>
    </lineage>
</organism>
<evidence type="ECO:0000313" key="2">
    <source>
        <dbReference type="Proteomes" id="UP000002624"/>
    </source>
</evidence>
<reference evidence="2" key="1">
    <citation type="submission" date="2009-05" db="EMBL/GenBank/DDBJ databases">
        <title>The genome sequence of Ajellomyces capsulatus strain H143.</title>
        <authorList>
            <person name="Champion M."/>
            <person name="Cuomo C.A."/>
            <person name="Ma L.-J."/>
            <person name="Henn M.R."/>
            <person name="Sil A."/>
            <person name="Goldman B."/>
            <person name="Young S.K."/>
            <person name="Kodira C.D."/>
            <person name="Zeng Q."/>
            <person name="Koehrsen M."/>
            <person name="Alvarado L."/>
            <person name="Berlin A.M."/>
            <person name="Borenstein D."/>
            <person name="Chen Z."/>
            <person name="Engels R."/>
            <person name="Freedman E."/>
            <person name="Gellesch M."/>
            <person name="Goldberg J."/>
            <person name="Griggs A."/>
            <person name="Gujja S."/>
            <person name="Heiman D.I."/>
            <person name="Hepburn T.A."/>
            <person name="Howarth C."/>
            <person name="Jen D."/>
            <person name="Larson L."/>
            <person name="Lewis B."/>
            <person name="Mehta T."/>
            <person name="Park D."/>
            <person name="Pearson M."/>
            <person name="Roberts A."/>
            <person name="Saif S."/>
            <person name="Shea T.D."/>
            <person name="Shenoy N."/>
            <person name="Sisk P."/>
            <person name="Stolte C."/>
            <person name="Sykes S."/>
            <person name="Walk T."/>
            <person name="White J."/>
            <person name="Yandava C."/>
            <person name="Klein B."/>
            <person name="McEwen J.G."/>
            <person name="Puccia R."/>
            <person name="Goldman G.H."/>
            <person name="Felipe M.S."/>
            <person name="Nino-Vega G."/>
            <person name="San-Blas G."/>
            <person name="Taylor J.W."/>
            <person name="Mendoza L."/>
            <person name="Galagan J.E."/>
            <person name="Nusbaum C."/>
            <person name="Birren B.W."/>
        </authorList>
    </citation>
    <scope>NUCLEOTIDE SEQUENCE [LARGE SCALE GENOMIC DNA]</scope>
    <source>
        <strain evidence="2">H143</strain>
    </source>
</reference>
<name>C6H9K5_AJECH</name>
<dbReference type="VEuPathDB" id="FungiDB:HCDG_02886"/>
<accession>C6H9K5</accession>
<evidence type="ECO:0000313" key="1">
    <source>
        <dbReference type="EMBL" id="EER42988.1"/>
    </source>
</evidence>
<gene>
    <name evidence="1" type="ORF">HCDG_02886</name>
</gene>
<dbReference type="HOGENOM" id="CLU_118177_0_0_1"/>